<dbReference type="OrthoDB" id="8564513at2"/>
<keyword evidence="4" id="KW-1185">Reference proteome</keyword>
<dbReference type="RefSeq" id="WP_134385189.1">
    <property type="nucleotide sequence ID" value="NZ_BMWW01000001.1"/>
</dbReference>
<evidence type="ECO:0000313" key="3">
    <source>
        <dbReference type="EMBL" id="QBQ36867.1"/>
    </source>
</evidence>
<organism evidence="2 5">
    <name type="scientific">Pseudoduganella plicata</name>
    <dbReference type="NCBI Taxonomy" id="321984"/>
    <lineage>
        <taxon>Bacteria</taxon>
        <taxon>Pseudomonadati</taxon>
        <taxon>Pseudomonadota</taxon>
        <taxon>Betaproteobacteria</taxon>
        <taxon>Burkholderiales</taxon>
        <taxon>Oxalobacteraceae</taxon>
        <taxon>Telluria group</taxon>
        <taxon>Pseudoduganella</taxon>
    </lineage>
</organism>
<evidence type="ECO:0008006" key="6">
    <source>
        <dbReference type="Google" id="ProtNLM"/>
    </source>
</evidence>
<gene>
    <name evidence="3" type="ORF">E1742_12330</name>
    <name evidence="2" type="ORF">GCM10007388_00040</name>
</gene>
<dbReference type="EMBL" id="CP038026">
    <property type="protein sequence ID" value="QBQ36867.1"/>
    <property type="molecule type" value="Genomic_DNA"/>
</dbReference>
<accession>A0A4P7BFV8</accession>
<evidence type="ECO:0000256" key="1">
    <source>
        <dbReference type="SAM" id="MobiDB-lite"/>
    </source>
</evidence>
<reference evidence="2" key="1">
    <citation type="journal article" date="2014" name="Int. J. Syst. Evol. Microbiol.">
        <title>Complete genome sequence of Corynebacterium casei LMG S-19264T (=DSM 44701T), isolated from a smear-ripened cheese.</title>
        <authorList>
            <consortium name="US DOE Joint Genome Institute (JGI-PGF)"/>
            <person name="Walter F."/>
            <person name="Albersmeier A."/>
            <person name="Kalinowski J."/>
            <person name="Ruckert C."/>
        </authorList>
    </citation>
    <scope>NUCLEOTIDE SEQUENCE</scope>
    <source>
        <strain evidence="2">KCTC 12344</strain>
    </source>
</reference>
<reference evidence="2" key="3">
    <citation type="submission" date="2022-12" db="EMBL/GenBank/DDBJ databases">
        <authorList>
            <person name="Sun Q."/>
            <person name="Kim S."/>
        </authorList>
    </citation>
    <scope>NUCLEOTIDE SEQUENCE</scope>
    <source>
        <strain evidence="2">KCTC 12344</strain>
    </source>
</reference>
<sequence length="179" mass="18780">MVDARVRWALILCALALTVGAIFYPTAEESGDVVPALAERDTARKAGSVPSVATSGAAAAAQPHGPDWVASDDDPFMARGWQAAPAPVPVQAARAVEPVVVADTAPPPPPPLPYQFVGQMVDDGNQVIYLSRGDQVLLARQGETVEGTYKVLNIGAAQIEFETLSSGLRQTLPIPAQDR</sequence>
<dbReference type="Proteomes" id="UP000619512">
    <property type="component" value="Unassembled WGS sequence"/>
</dbReference>
<proteinExistence type="predicted"/>
<evidence type="ECO:0000313" key="4">
    <source>
        <dbReference type="Proteomes" id="UP000294359"/>
    </source>
</evidence>
<evidence type="ECO:0000313" key="5">
    <source>
        <dbReference type="Proteomes" id="UP000619512"/>
    </source>
</evidence>
<feature type="compositionally biased region" description="Low complexity" evidence="1">
    <location>
        <begin position="46"/>
        <end position="66"/>
    </location>
</feature>
<reference evidence="3 4" key="2">
    <citation type="submission" date="2019-03" db="EMBL/GenBank/DDBJ databases">
        <title>Draft Genome Sequences of Six Type Strains of the Genus Massilia.</title>
        <authorList>
            <person name="Miess H."/>
            <person name="Frediansyhah A."/>
            <person name="Gross H."/>
        </authorList>
    </citation>
    <scope>NUCLEOTIDE SEQUENCE [LARGE SCALE GENOMIC DNA]</scope>
    <source>
        <strain evidence="3 4">DSM 17505</strain>
    </source>
</reference>
<feature type="region of interest" description="Disordered" evidence="1">
    <location>
        <begin position="45"/>
        <end position="70"/>
    </location>
</feature>
<name>A0A4P7BFV8_9BURK</name>
<dbReference type="Proteomes" id="UP000294359">
    <property type="component" value="Chromosome"/>
</dbReference>
<dbReference type="AlphaFoldDB" id="A0A4P7BFV8"/>
<protein>
    <recommendedName>
        <fullName evidence="6">Secretion system X translation initiation factor</fullName>
    </recommendedName>
</protein>
<evidence type="ECO:0000313" key="2">
    <source>
        <dbReference type="EMBL" id="GGY72046.1"/>
    </source>
</evidence>
<dbReference type="EMBL" id="BMWW01000001">
    <property type="protein sequence ID" value="GGY72046.1"/>
    <property type="molecule type" value="Genomic_DNA"/>
</dbReference>